<gene>
    <name evidence="4" type="ORF">GCM10022416_32090</name>
</gene>
<name>A0ABP7YWY0_9ACTN</name>
<reference evidence="5" key="1">
    <citation type="journal article" date="2019" name="Int. J. Syst. Evol. Microbiol.">
        <title>The Global Catalogue of Microorganisms (GCM) 10K type strain sequencing project: providing services to taxonomists for standard genome sequencing and annotation.</title>
        <authorList>
            <consortium name="The Broad Institute Genomics Platform"/>
            <consortium name="The Broad Institute Genome Sequencing Center for Infectious Disease"/>
            <person name="Wu L."/>
            <person name="Ma J."/>
        </authorList>
    </citation>
    <scope>NUCLEOTIDE SEQUENCE [LARGE SCALE GENOMIC DNA]</scope>
    <source>
        <strain evidence="5">JCM 17316</strain>
    </source>
</reference>
<dbReference type="Proteomes" id="UP001500266">
    <property type="component" value="Unassembled WGS sequence"/>
</dbReference>
<dbReference type="InterPro" id="IPR029069">
    <property type="entry name" value="HotDog_dom_sf"/>
</dbReference>
<dbReference type="PANTHER" id="PTHR31793">
    <property type="entry name" value="4-HYDROXYBENZOYL-COA THIOESTERASE FAMILY MEMBER"/>
    <property type="match status" value="1"/>
</dbReference>
<accession>A0ABP7YWY0</accession>
<sequence length="153" mass="17290">MTDDLHEAPGFTHRIRVRYSECDMQGVVFNANYFVYLDDALDQWFHRRLGAEYLGRFEYMVKKAAMEWSAPARLHDVIELRPRVTRWGRTSFDIGVSLSIDGRPVGEAEFVMISVDPGTHRPVPVPDEVRRALDGRAGSDGAAPADQGRSPSR</sequence>
<dbReference type="Pfam" id="PF13279">
    <property type="entry name" value="4HBT_2"/>
    <property type="match status" value="1"/>
</dbReference>
<feature type="region of interest" description="Disordered" evidence="3">
    <location>
        <begin position="119"/>
        <end position="153"/>
    </location>
</feature>
<dbReference type="InterPro" id="IPR050563">
    <property type="entry name" value="4-hydroxybenzoyl-CoA_TE"/>
</dbReference>
<evidence type="ECO:0000313" key="5">
    <source>
        <dbReference type="Proteomes" id="UP001500266"/>
    </source>
</evidence>
<protein>
    <submittedName>
        <fullName evidence="4">Thioesterase family protein</fullName>
    </submittedName>
</protein>
<evidence type="ECO:0000256" key="2">
    <source>
        <dbReference type="ARBA" id="ARBA00022801"/>
    </source>
</evidence>
<evidence type="ECO:0000313" key="4">
    <source>
        <dbReference type="EMBL" id="GAA4142743.1"/>
    </source>
</evidence>
<comment type="similarity">
    <text evidence="1">Belongs to the 4-hydroxybenzoyl-CoA thioesterase family.</text>
</comment>
<organism evidence="4 5">
    <name type="scientific">Actinomadura keratinilytica</name>
    <dbReference type="NCBI Taxonomy" id="547461"/>
    <lineage>
        <taxon>Bacteria</taxon>
        <taxon>Bacillati</taxon>
        <taxon>Actinomycetota</taxon>
        <taxon>Actinomycetes</taxon>
        <taxon>Streptosporangiales</taxon>
        <taxon>Thermomonosporaceae</taxon>
        <taxon>Actinomadura</taxon>
    </lineage>
</organism>
<dbReference type="EMBL" id="BAABDO010000043">
    <property type="protein sequence ID" value="GAA4142743.1"/>
    <property type="molecule type" value="Genomic_DNA"/>
</dbReference>
<dbReference type="RefSeq" id="WP_345022162.1">
    <property type="nucleotide sequence ID" value="NZ_BAABDO010000043.1"/>
</dbReference>
<dbReference type="SUPFAM" id="SSF54637">
    <property type="entry name" value="Thioesterase/thiol ester dehydrase-isomerase"/>
    <property type="match status" value="1"/>
</dbReference>
<evidence type="ECO:0000256" key="3">
    <source>
        <dbReference type="SAM" id="MobiDB-lite"/>
    </source>
</evidence>
<evidence type="ECO:0000256" key="1">
    <source>
        <dbReference type="ARBA" id="ARBA00005953"/>
    </source>
</evidence>
<dbReference type="PANTHER" id="PTHR31793:SF27">
    <property type="entry name" value="NOVEL THIOESTERASE SUPERFAMILY DOMAIN AND SAPOSIN A-TYPE DOMAIN CONTAINING PROTEIN (0610012H03RIK)"/>
    <property type="match status" value="1"/>
</dbReference>
<proteinExistence type="inferred from homology"/>
<keyword evidence="2" id="KW-0378">Hydrolase</keyword>
<comment type="caution">
    <text evidence="4">The sequence shown here is derived from an EMBL/GenBank/DDBJ whole genome shotgun (WGS) entry which is preliminary data.</text>
</comment>
<dbReference type="CDD" id="cd00586">
    <property type="entry name" value="4HBT"/>
    <property type="match status" value="1"/>
</dbReference>
<keyword evidence="5" id="KW-1185">Reference proteome</keyword>
<dbReference type="Gene3D" id="3.10.129.10">
    <property type="entry name" value="Hotdog Thioesterase"/>
    <property type="match status" value="1"/>
</dbReference>